<protein>
    <submittedName>
        <fullName evidence="2">Uncharacterized protein</fullName>
    </submittedName>
</protein>
<dbReference type="AlphaFoldDB" id="A0AAE1UJP9"/>
<dbReference type="Proteomes" id="UP001292094">
    <property type="component" value="Unassembled WGS sequence"/>
</dbReference>
<organism evidence="2 3">
    <name type="scientific">Petrolisthes manimaculis</name>
    <dbReference type="NCBI Taxonomy" id="1843537"/>
    <lineage>
        <taxon>Eukaryota</taxon>
        <taxon>Metazoa</taxon>
        <taxon>Ecdysozoa</taxon>
        <taxon>Arthropoda</taxon>
        <taxon>Crustacea</taxon>
        <taxon>Multicrustacea</taxon>
        <taxon>Malacostraca</taxon>
        <taxon>Eumalacostraca</taxon>
        <taxon>Eucarida</taxon>
        <taxon>Decapoda</taxon>
        <taxon>Pleocyemata</taxon>
        <taxon>Anomura</taxon>
        <taxon>Galatheoidea</taxon>
        <taxon>Porcellanidae</taxon>
        <taxon>Petrolisthes</taxon>
    </lineage>
</organism>
<proteinExistence type="predicted"/>
<accession>A0AAE1UJP9</accession>
<evidence type="ECO:0000256" key="1">
    <source>
        <dbReference type="SAM" id="MobiDB-lite"/>
    </source>
</evidence>
<comment type="caution">
    <text evidence="2">The sequence shown here is derived from an EMBL/GenBank/DDBJ whole genome shotgun (WGS) entry which is preliminary data.</text>
</comment>
<sequence>MRTEGNNMVGRDGSYCMWEQGNGSMLEIEMGTIYESTEGGTVGGIGLVAMEGGGGHFGRTRDKGAPHQGASRGEMEGNIGRYISLAHCLSRPLSPTTLYHNPHF</sequence>
<reference evidence="2" key="1">
    <citation type="submission" date="2023-11" db="EMBL/GenBank/DDBJ databases">
        <title>Genome assemblies of two species of porcelain crab, Petrolisthes cinctipes and Petrolisthes manimaculis (Anomura: Porcellanidae).</title>
        <authorList>
            <person name="Angst P."/>
        </authorList>
    </citation>
    <scope>NUCLEOTIDE SEQUENCE</scope>
    <source>
        <strain evidence="2">PB745_02</strain>
        <tissue evidence="2">Gill</tissue>
    </source>
</reference>
<evidence type="ECO:0000313" key="3">
    <source>
        <dbReference type="Proteomes" id="UP001292094"/>
    </source>
</evidence>
<evidence type="ECO:0000313" key="2">
    <source>
        <dbReference type="EMBL" id="KAK4326252.1"/>
    </source>
</evidence>
<dbReference type="EMBL" id="JAWZYT010000231">
    <property type="protein sequence ID" value="KAK4326252.1"/>
    <property type="molecule type" value="Genomic_DNA"/>
</dbReference>
<keyword evidence="3" id="KW-1185">Reference proteome</keyword>
<name>A0AAE1UJP9_9EUCA</name>
<feature type="region of interest" description="Disordered" evidence="1">
    <location>
        <begin position="53"/>
        <end position="74"/>
    </location>
</feature>
<gene>
    <name evidence="2" type="ORF">Pmani_003207</name>
</gene>